<dbReference type="KEGG" id="vei:Veis_0742"/>
<sequence length="82" mass="8615">MDQWSGQSSVMGSAEIGARGFPLIGRFPRWMLSAQWTVAGACIKKCATVISGVRAHATECATEYATGGATERATAGDPAPRR</sequence>
<accession>A1WFW7</accession>
<dbReference type="EMBL" id="CP000542">
    <property type="protein sequence ID" value="ABM56524.1"/>
    <property type="molecule type" value="Genomic_DNA"/>
</dbReference>
<evidence type="ECO:0000313" key="1">
    <source>
        <dbReference type="EMBL" id="ABM56524.1"/>
    </source>
</evidence>
<organism evidence="1 2">
    <name type="scientific">Verminephrobacter eiseniae (strain EF01-2)</name>
    <dbReference type="NCBI Taxonomy" id="391735"/>
    <lineage>
        <taxon>Bacteria</taxon>
        <taxon>Pseudomonadati</taxon>
        <taxon>Pseudomonadota</taxon>
        <taxon>Betaproteobacteria</taxon>
        <taxon>Burkholderiales</taxon>
        <taxon>Comamonadaceae</taxon>
        <taxon>Verminephrobacter</taxon>
    </lineage>
</organism>
<gene>
    <name evidence="1" type="ordered locus">Veis_0742</name>
</gene>
<keyword evidence="2" id="KW-1185">Reference proteome</keyword>
<proteinExistence type="predicted"/>
<protein>
    <submittedName>
        <fullName evidence="1">Uncharacterized protein</fullName>
    </submittedName>
</protein>
<evidence type="ECO:0000313" key="2">
    <source>
        <dbReference type="Proteomes" id="UP000000374"/>
    </source>
</evidence>
<dbReference type="HOGENOM" id="CLU_2557344_0_0_4"/>
<name>A1WFW7_VEREI</name>
<reference evidence="2" key="1">
    <citation type="submission" date="2006-12" db="EMBL/GenBank/DDBJ databases">
        <title>Complete sequence of chromosome 1 of Verminephrobacter eiseniae EF01-2.</title>
        <authorList>
            <person name="Copeland A."/>
            <person name="Lucas S."/>
            <person name="Lapidus A."/>
            <person name="Barry K."/>
            <person name="Detter J.C."/>
            <person name="Glavina del Rio T."/>
            <person name="Dalin E."/>
            <person name="Tice H."/>
            <person name="Pitluck S."/>
            <person name="Chertkov O."/>
            <person name="Brettin T."/>
            <person name="Bruce D."/>
            <person name="Han C."/>
            <person name="Tapia R."/>
            <person name="Gilna P."/>
            <person name="Schmutz J."/>
            <person name="Larimer F."/>
            <person name="Land M."/>
            <person name="Hauser L."/>
            <person name="Kyrpides N."/>
            <person name="Kim E."/>
            <person name="Stahl D."/>
            <person name="Richardson P."/>
        </authorList>
    </citation>
    <scope>NUCLEOTIDE SEQUENCE [LARGE SCALE GENOMIC DNA]</scope>
    <source>
        <strain evidence="2">EF01-2</strain>
    </source>
</reference>
<dbReference type="Proteomes" id="UP000000374">
    <property type="component" value="Chromosome"/>
</dbReference>
<dbReference type="AlphaFoldDB" id="A1WFW7"/>
<dbReference type="STRING" id="391735.Veis_0742"/>